<comment type="caution">
    <text evidence="3">The sequence shown here is derived from an EMBL/GenBank/DDBJ whole genome shotgun (WGS) entry which is preliminary data.</text>
</comment>
<dbReference type="Gene3D" id="3.40.30.10">
    <property type="entry name" value="Glutaredoxin"/>
    <property type="match status" value="1"/>
</dbReference>
<sequence length="118" mass="13589">MSSTLYGIKNCDTVKAARKWLETQNIDYVFHDLRDNPIAETQWNNWLSELGLDLVNKRSTTWKQLDETQRNSLTEENAAPLLAANPTLMKRPLLDTGSARHIGFKAEQYQQLFAQHTL</sequence>
<dbReference type="PANTHER" id="PTHR30041">
    <property type="entry name" value="ARSENATE REDUCTASE"/>
    <property type="match status" value="1"/>
</dbReference>
<proteinExistence type="inferred from homology"/>
<evidence type="ECO:0000313" key="3">
    <source>
        <dbReference type="EMBL" id="MBD2858247.1"/>
    </source>
</evidence>
<dbReference type="InterPro" id="IPR006504">
    <property type="entry name" value="Tscrpt_reg_Spx/MgsR"/>
</dbReference>
<dbReference type="InterPro" id="IPR036249">
    <property type="entry name" value="Thioredoxin-like_sf"/>
</dbReference>
<dbReference type="NCBIfam" id="NF008107">
    <property type="entry name" value="PRK10853.1"/>
    <property type="match status" value="1"/>
</dbReference>
<dbReference type="NCBIfam" id="TIGR01617">
    <property type="entry name" value="arsC_related"/>
    <property type="match status" value="1"/>
</dbReference>
<keyword evidence="4" id="KW-1185">Reference proteome</keyword>
<reference evidence="3" key="1">
    <citation type="submission" date="2020-09" db="EMBL/GenBank/DDBJ databases">
        <authorList>
            <person name="Yoon J.-W."/>
        </authorList>
    </citation>
    <scope>NUCLEOTIDE SEQUENCE</scope>
    <source>
        <strain evidence="3">KMU-158</strain>
    </source>
</reference>
<evidence type="ECO:0000256" key="2">
    <source>
        <dbReference type="PROSITE-ProRule" id="PRU01282"/>
    </source>
</evidence>
<dbReference type="InterPro" id="IPR006660">
    <property type="entry name" value="Arsenate_reductase-like"/>
</dbReference>
<name>A0A927C1E2_9GAMM</name>
<evidence type="ECO:0000313" key="4">
    <source>
        <dbReference type="Proteomes" id="UP000610558"/>
    </source>
</evidence>
<comment type="similarity">
    <text evidence="1 2">Belongs to the ArsC family.</text>
</comment>
<dbReference type="Proteomes" id="UP000610558">
    <property type="component" value="Unassembled WGS sequence"/>
</dbReference>
<accession>A0A927C1E2</accession>
<dbReference type="AlphaFoldDB" id="A0A927C1E2"/>
<dbReference type="PANTHER" id="PTHR30041:SF8">
    <property type="entry name" value="PROTEIN YFFB"/>
    <property type="match status" value="1"/>
</dbReference>
<dbReference type="Pfam" id="PF03960">
    <property type="entry name" value="ArsC"/>
    <property type="match status" value="1"/>
</dbReference>
<dbReference type="PROSITE" id="PS51353">
    <property type="entry name" value="ARSC"/>
    <property type="match status" value="1"/>
</dbReference>
<protein>
    <submittedName>
        <fullName evidence="3">ArsC family reductase</fullName>
    </submittedName>
</protein>
<gene>
    <name evidence="3" type="ORF">IB286_04435</name>
</gene>
<organism evidence="3 4">
    <name type="scientific">Spongiibacter pelagi</name>
    <dbReference type="NCBI Taxonomy" id="2760804"/>
    <lineage>
        <taxon>Bacteria</taxon>
        <taxon>Pseudomonadati</taxon>
        <taxon>Pseudomonadota</taxon>
        <taxon>Gammaproteobacteria</taxon>
        <taxon>Cellvibrionales</taxon>
        <taxon>Spongiibacteraceae</taxon>
        <taxon>Spongiibacter</taxon>
    </lineage>
</organism>
<dbReference type="SUPFAM" id="SSF52833">
    <property type="entry name" value="Thioredoxin-like"/>
    <property type="match status" value="1"/>
</dbReference>
<dbReference type="EMBL" id="JACXLD010000002">
    <property type="protein sequence ID" value="MBD2858247.1"/>
    <property type="molecule type" value="Genomic_DNA"/>
</dbReference>
<dbReference type="RefSeq" id="WP_190762915.1">
    <property type="nucleotide sequence ID" value="NZ_JACXLD010000002.1"/>
</dbReference>
<evidence type="ECO:0000256" key="1">
    <source>
        <dbReference type="ARBA" id="ARBA00007198"/>
    </source>
</evidence>